<dbReference type="Pfam" id="PF14559">
    <property type="entry name" value="TPR_19"/>
    <property type="match status" value="2"/>
</dbReference>
<dbReference type="GO" id="GO:0097363">
    <property type="term" value="F:protein O-acetylglucosaminyltransferase activity"/>
    <property type="evidence" value="ECO:0007669"/>
    <property type="project" value="UniProtKB-EC"/>
</dbReference>
<organism evidence="10">
    <name type="scientific">Acidithiobacillus sulfuriphilus</name>
    <dbReference type="NCBI Taxonomy" id="1867749"/>
    <lineage>
        <taxon>Bacteria</taxon>
        <taxon>Pseudomonadati</taxon>
        <taxon>Pseudomonadota</taxon>
        <taxon>Acidithiobacillia</taxon>
        <taxon>Acidithiobacillales</taxon>
        <taxon>Acidithiobacillaceae</taxon>
        <taxon>Acidithiobacillus</taxon>
    </lineage>
</organism>
<gene>
    <name evidence="10" type="ORF">EC580_05735</name>
</gene>
<dbReference type="SMART" id="SM00028">
    <property type="entry name" value="TPR"/>
    <property type="match status" value="7"/>
</dbReference>
<reference evidence="10" key="1">
    <citation type="submission" date="2018-10" db="EMBL/GenBank/DDBJ databases">
        <title>Acidithiobacillus sulfuriphilus sp. nov.: an extremely acidophilic sulfur-oxidizing chemolithotroph isolated from a neutral pH environment.</title>
        <authorList>
            <person name="Falagan C."/>
            <person name="Moya-Beltran A."/>
            <person name="Quatrini R."/>
            <person name="Johnson D.B."/>
        </authorList>
    </citation>
    <scope>NUCLEOTIDE SEQUENCE [LARGE SCALE GENOMIC DNA]</scope>
    <source>
        <strain evidence="10">CJ-2</strain>
    </source>
</reference>
<dbReference type="EMBL" id="RIZI01000150">
    <property type="protein sequence ID" value="RNF64321.1"/>
    <property type="molecule type" value="Genomic_DNA"/>
</dbReference>
<evidence type="ECO:0000256" key="1">
    <source>
        <dbReference type="ARBA" id="ARBA00004922"/>
    </source>
</evidence>
<dbReference type="EC" id="2.4.1.255" evidence="3"/>
<sequence length="710" mass="78673">MTMSSANPVPQQIPLETALQHAIARHRTGALDEAEDLYRRILEAAPGHGDALHLLGAVLYQRGRPADALPLVEEAMARNPNQSYYHNTRGQILRGLGRGAEGVADLETAMRLMPQNAEAHSNLGEALMLEGRFGDAEAAYRRALTLRPVFPLAAAGLGMCLRRQGDLGGALPWLQLAAVLQPERVDFALNLASTFHALGHLDLAAARYEQILQTHPQISDVAVNLASCQALMDRREDAIRTYREAWRRTPRHPQVLDGLYEAMRQACDWQDVEAVEADFVGYVRDALAAGQAPQVRGFTVLYASLSAREQRAVNAGISAGAALGLPSPIWRAENLNGGRLRVGYLSADVKEHPTAHLLRDLFRLHDRERVEVFLYSTAAEDFSPHRQIIQSSVEHFVECFRLPDKEIAERIAADGIQVLVDLMGHTRDNRIGVLARRPAPVQINYLGYPGSSGAEYVDYLIGDAVVTPQGEEDAFSERLLRLPHCYQINSHREVALGAPPSRSAEGLPEQGMVFCSMNNSYKIDPYIFDRWCRVLRETPGSVLWLLQSTREMQANLQREAEARGVEGQRLVFARRLPREAHLTRLQLADLFLDTRLYNAHTTATDALWAGVPVLTARGDTFAGRVAESALRALGFPEGVTADWDAYAEMALRLGQDAGLRRSWQERVRGLRDGAALFDTTTTVRALEWGYERAWSRYSGGLPAEDLNVPA</sequence>
<evidence type="ECO:0000256" key="6">
    <source>
        <dbReference type="ARBA" id="ARBA00022737"/>
    </source>
</evidence>
<dbReference type="Gene3D" id="3.40.50.11380">
    <property type="match status" value="1"/>
</dbReference>
<keyword evidence="5" id="KW-0808">Transferase</keyword>
<dbReference type="PROSITE" id="PS50005">
    <property type="entry name" value="TPR"/>
    <property type="match status" value="2"/>
</dbReference>
<evidence type="ECO:0000256" key="3">
    <source>
        <dbReference type="ARBA" id="ARBA00011970"/>
    </source>
</evidence>
<keyword evidence="7 8" id="KW-0802">TPR repeat</keyword>
<feature type="repeat" description="TPR" evidence="8">
    <location>
        <begin position="49"/>
        <end position="82"/>
    </location>
</feature>
<evidence type="ECO:0000313" key="10">
    <source>
        <dbReference type="EMBL" id="RNF64321.1"/>
    </source>
</evidence>
<dbReference type="PANTHER" id="PTHR44998">
    <property type="match status" value="1"/>
</dbReference>
<dbReference type="SUPFAM" id="SSF53756">
    <property type="entry name" value="UDP-Glycosyltransferase/glycogen phosphorylase"/>
    <property type="match status" value="1"/>
</dbReference>
<evidence type="ECO:0000259" key="9">
    <source>
        <dbReference type="Pfam" id="PF13844"/>
    </source>
</evidence>
<dbReference type="AlphaFoldDB" id="A0A3M8R866"/>
<dbReference type="SUPFAM" id="SSF48452">
    <property type="entry name" value="TPR-like"/>
    <property type="match status" value="2"/>
</dbReference>
<evidence type="ECO:0000256" key="8">
    <source>
        <dbReference type="PROSITE-ProRule" id="PRU00339"/>
    </source>
</evidence>
<dbReference type="Gene3D" id="3.40.50.2000">
    <property type="entry name" value="Glycogen Phosphorylase B"/>
    <property type="match status" value="1"/>
</dbReference>
<dbReference type="InterPro" id="IPR011990">
    <property type="entry name" value="TPR-like_helical_dom_sf"/>
</dbReference>
<evidence type="ECO:0000256" key="5">
    <source>
        <dbReference type="ARBA" id="ARBA00022679"/>
    </source>
</evidence>
<comment type="similarity">
    <text evidence="2">Belongs to the glycosyltransferase 41 family. O-GlcNAc transferase subfamily.</text>
</comment>
<accession>A0A3M8R866</accession>
<feature type="domain" description="O-GlcNAc transferase C-terminal" evidence="9">
    <location>
        <begin position="267"/>
        <end position="493"/>
    </location>
</feature>
<comment type="pathway">
    <text evidence="1">Protein modification; protein glycosylation.</text>
</comment>
<name>A0A3M8R866_9PROT</name>
<dbReference type="InterPro" id="IPR019734">
    <property type="entry name" value="TPR_rpt"/>
</dbReference>
<dbReference type="Pfam" id="PF13432">
    <property type="entry name" value="TPR_16"/>
    <property type="match status" value="1"/>
</dbReference>
<evidence type="ECO:0000256" key="7">
    <source>
        <dbReference type="ARBA" id="ARBA00022803"/>
    </source>
</evidence>
<comment type="caution">
    <text evidence="10">The sequence shown here is derived from an EMBL/GenBank/DDBJ whole genome shotgun (WGS) entry which is preliminary data.</text>
</comment>
<keyword evidence="4" id="KW-0328">Glycosyltransferase</keyword>
<protein>
    <recommendedName>
        <fullName evidence="3">protein O-GlcNAc transferase</fullName>
        <ecNumber evidence="3">2.4.1.255</ecNumber>
    </recommendedName>
</protein>
<dbReference type="InterPro" id="IPR029489">
    <property type="entry name" value="OGT/SEC/SPY_C"/>
</dbReference>
<keyword evidence="6" id="KW-0677">Repeat</keyword>
<dbReference type="Gene3D" id="1.25.40.10">
    <property type="entry name" value="Tetratricopeptide repeat domain"/>
    <property type="match status" value="3"/>
</dbReference>
<evidence type="ECO:0000256" key="2">
    <source>
        <dbReference type="ARBA" id="ARBA00005386"/>
    </source>
</evidence>
<dbReference type="PROSITE" id="PS50293">
    <property type="entry name" value="TPR_REGION"/>
    <property type="match status" value="1"/>
</dbReference>
<dbReference type="Pfam" id="PF13844">
    <property type="entry name" value="Glyco_transf_41"/>
    <property type="match status" value="2"/>
</dbReference>
<dbReference type="PANTHER" id="PTHR44998:SF1">
    <property type="entry name" value="UDP-N-ACETYLGLUCOSAMINE--PEPTIDE N-ACETYLGLUCOSAMINYLTRANSFERASE 110 KDA SUBUNIT"/>
    <property type="match status" value="1"/>
</dbReference>
<proteinExistence type="inferred from homology"/>
<evidence type="ECO:0000256" key="4">
    <source>
        <dbReference type="ARBA" id="ARBA00022676"/>
    </source>
</evidence>
<feature type="repeat" description="TPR" evidence="8">
    <location>
        <begin position="117"/>
        <end position="150"/>
    </location>
</feature>
<feature type="domain" description="O-GlcNAc transferase C-terminal" evidence="9">
    <location>
        <begin position="501"/>
        <end position="683"/>
    </location>
</feature>